<reference evidence="4" key="1">
    <citation type="submission" date="2023-07" db="EMBL/GenBank/DDBJ databases">
        <title>Conexibacter stalactiti sp. nov., isolated from stalactites in a lava cave and emended description of the genus Conexibacter.</title>
        <authorList>
            <person name="Lee S.D."/>
        </authorList>
    </citation>
    <scope>NUCLEOTIDE SEQUENCE [LARGE SCALE GENOMIC DNA]</scope>
    <source>
        <strain evidence="4">KCTC 39840</strain>
    </source>
</reference>
<protein>
    <submittedName>
        <fullName evidence="3">MobF family relaxase</fullName>
    </submittedName>
</protein>
<evidence type="ECO:0000256" key="1">
    <source>
        <dbReference type="SAM" id="MobiDB-lite"/>
    </source>
</evidence>
<comment type="caution">
    <text evidence="3">The sequence shown here is derived from an EMBL/GenBank/DDBJ whole genome shotgun (WGS) entry which is preliminary data.</text>
</comment>
<dbReference type="RefSeq" id="WP_318600552.1">
    <property type="nucleotide sequence ID" value="NZ_JAWSTH010000118.1"/>
</dbReference>
<sequence>MLTIRKIRVASDSWPAARRTAEYVLDPADSPAAMARALDHHGDMAAAGRTADPTPTAAWLGTTAMLARLGAEHGAQVQVRELALALQGRAAGGERVRTEGLIEQDARDERGRPVHDDSGRRVKVRVRGTKCVDLTFSAPKSVSLAWSQARPCLRAQIEEAMMTAAEAMLTQMTTTKPVVAHQRALHPASGYAAAAALHVRARRARGESVPAPQLHVHGIVLGVERADGYFAAPELAGMFKHGAPLEGGAVARARLAESLVDMGFELVRSGRFFEIAGVPPGLVERMSSRTRDVMAGIGEREATKRRVLSDAERAIVALETRPPKGGEASMVETVAAWKAEAERFGFGPEQVDRLRLGTRFADSLESRRAAVRAECAPSAAGTGTGSGGTDGDRDGAARGARGSIGAARAALLERAAGRLRLREALPLVEQLPAC</sequence>
<evidence type="ECO:0000259" key="2">
    <source>
        <dbReference type="Pfam" id="PF08751"/>
    </source>
</evidence>
<dbReference type="SUPFAM" id="SSF55464">
    <property type="entry name" value="Origin of replication-binding domain, RBD-like"/>
    <property type="match status" value="1"/>
</dbReference>
<evidence type="ECO:0000313" key="4">
    <source>
        <dbReference type="Proteomes" id="UP001284601"/>
    </source>
</evidence>
<accession>A0ABU4I197</accession>
<organism evidence="3 4">
    <name type="scientific">Conexibacter stalactiti</name>
    <dbReference type="NCBI Taxonomy" id="1940611"/>
    <lineage>
        <taxon>Bacteria</taxon>
        <taxon>Bacillati</taxon>
        <taxon>Actinomycetota</taxon>
        <taxon>Thermoleophilia</taxon>
        <taxon>Solirubrobacterales</taxon>
        <taxon>Conexibacteraceae</taxon>
        <taxon>Conexibacter</taxon>
    </lineage>
</organism>
<dbReference type="Proteomes" id="UP001284601">
    <property type="component" value="Unassembled WGS sequence"/>
</dbReference>
<keyword evidence="4" id="KW-1185">Reference proteome</keyword>
<feature type="region of interest" description="Disordered" evidence="1">
    <location>
        <begin position="375"/>
        <end position="399"/>
    </location>
</feature>
<dbReference type="NCBIfam" id="NF041492">
    <property type="entry name" value="MobF"/>
    <property type="match status" value="1"/>
</dbReference>
<dbReference type="Pfam" id="PF08751">
    <property type="entry name" value="TrwC"/>
    <property type="match status" value="1"/>
</dbReference>
<dbReference type="InterPro" id="IPR014862">
    <property type="entry name" value="TrwC"/>
</dbReference>
<evidence type="ECO:0000313" key="3">
    <source>
        <dbReference type="EMBL" id="MDW5598084.1"/>
    </source>
</evidence>
<feature type="domain" description="TrwC relaxase" evidence="2">
    <location>
        <begin position="54"/>
        <end position="343"/>
    </location>
</feature>
<reference evidence="3 4" key="2">
    <citation type="submission" date="2023-10" db="EMBL/GenBank/DDBJ databases">
        <authorList>
            <person name="Han X.F."/>
        </authorList>
    </citation>
    <scope>NUCLEOTIDE SEQUENCE [LARGE SCALE GENOMIC DNA]</scope>
    <source>
        <strain evidence="3 4">KCTC 39840</strain>
    </source>
</reference>
<name>A0ABU4I197_9ACTN</name>
<proteinExistence type="predicted"/>
<gene>
    <name evidence="3" type="primary">mobF</name>
    <name evidence="3" type="ORF">R7226_27255</name>
</gene>
<dbReference type="EMBL" id="JAWSTH010000118">
    <property type="protein sequence ID" value="MDW5598084.1"/>
    <property type="molecule type" value="Genomic_DNA"/>
</dbReference>